<proteinExistence type="predicted"/>
<keyword evidence="1" id="KW-1133">Transmembrane helix</keyword>
<dbReference type="AlphaFoldDB" id="A0A8H7XTV3"/>
<evidence type="ECO:0000313" key="2">
    <source>
        <dbReference type="EMBL" id="KAG5167785.1"/>
    </source>
</evidence>
<accession>A0A8H7XTV3</accession>
<evidence type="ECO:0000256" key="1">
    <source>
        <dbReference type="SAM" id="Phobius"/>
    </source>
</evidence>
<name>A0A8H7XTV3_PSICU</name>
<organism evidence="2">
    <name type="scientific">Psilocybe cubensis</name>
    <name type="common">Psychedelic mushroom</name>
    <name type="synonym">Stropharia cubensis</name>
    <dbReference type="NCBI Taxonomy" id="181762"/>
    <lineage>
        <taxon>Eukaryota</taxon>
        <taxon>Fungi</taxon>
        <taxon>Dikarya</taxon>
        <taxon>Basidiomycota</taxon>
        <taxon>Agaricomycotina</taxon>
        <taxon>Agaricomycetes</taxon>
        <taxon>Agaricomycetidae</taxon>
        <taxon>Agaricales</taxon>
        <taxon>Agaricineae</taxon>
        <taxon>Strophariaceae</taxon>
        <taxon>Psilocybe</taxon>
    </lineage>
</organism>
<keyword evidence="1" id="KW-0812">Transmembrane</keyword>
<feature type="transmembrane region" description="Helical" evidence="1">
    <location>
        <begin position="57"/>
        <end position="78"/>
    </location>
</feature>
<dbReference type="EMBL" id="JAFIQS010000006">
    <property type="protein sequence ID" value="KAG5167785.1"/>
    <property type="molecule type" value="Genomic_DNA"/>
</dbReference>
<sequence>MDQASISTKIDRFNMIVNALTFGSLATTFLTTFLIGYKLYRVTQVELQGSRTLLMRIIRIFADSSAPYSMILIVYSVIPTIQGCCHGQGDERIIQASFYVSSILPIVAGLFPTILVARLTVSDPSQLKSQTANPQFTELSAGFSGVSTEIGRWRLSVDSRNIDSI</sequence>
<dbReference type="OrthoDB" id="2871867at2759"/>
<keyword evidence="1" id="KW-0472">Membrane</keyword>
<reference evidence="2" key="1">
    <citation type="submission" date="2021-02" db="EMBL/GenBank/DDBJ databases">
        <title>Psilocybe cubensis genome.</title>
        <authorList>
            <person name="Mckernan K.J."/>
            <person name="Crawford S."/>
            <person name="Trippe A."/>
            <person name="Kane L.T."/>
            <person name="Mclaughlin S."/>
        </authorList>
    </citation>
    <scope>NUCLEOTIDE SEQUENCE [LARGE SCALE GENOMIC DNA]</scope>
    <source>
        <strain evidence="2">MGC-MH-2018</strain>
    </source>
</reference>
<protein>
    <submittedName>
        <fullName evidence="2">Uncharacterized protein</fullName>
    </submittedName>
</protein>
<comment type="caution">
    <text evidence="2">The sequence shown here is derived from an EMBL/GenBank/DDBJ whole genome shotgun (WGS) entry which is preliminary data.</text>
</comment>
<feature type="transmembrane region" description="Helical" evidence="1">
    <location>
        <begin position="98"/>
        <end position="121"/>
    </location>
</feature>
<feature type="transmembrane region" description="Helical" evidence="1">
    <location>
        <begin position="15"/>
        <end position="37"/>
    </location>
</feature>
<gene>
    <name evidence="2" type="ORF">JR316_006376</name>
</gene>